<dbReference type="PROSITE" id="PS51051">
    <property type="entry name" value="DSL"/>
    <property type="match status" value="1"/>
</dbReference>
<dbReference type="AlphaFoldDB" id="A0A443SDX3"/>
<feature type="disulfide bond" evidence="5">
    <location>
        <begin position="52"/>
        <end position="61"/>
    </location>
</feature>
<keyword evidence="6" id="KW-0732">Signal</keyword>
<accession>A0A443SDX3</accession>
<gene>
    <name evidence="8" type="ORF">B4U80_00092</name>
</gene>
<keyword evidence="3 6" id="KW-0677">Repeat</keyword>
<keyword evidence="4 5" id="KW-1015">Disulfide bond</keyword>
<protein>
    <recommendedName>
        <fullName evidence="6">Delta-like protein</fullName>
    </recommendedName>
</protein>
<dbReference type="OrthoDB" id="283575at2759"/>
<dbReference type="Gene3D" id="2.10.25.140">
    <property type="match status" value="1"/>
</dbReference>
<comment type="function">
    <text evidence="6">Putative Notch ligand involved in the mediation of Notch signaling.</text>
</comment>
<dbReference type="FunFam" id="2.10.25.140:FF:000001">
    <property type="entry name" value="Delta-like protein"/>
    <property type="match status" value="1"/>
</dbReference>
<evidence type="ECO:0000256" key="4">
    <source>
        <dbReference type="ARBA" id="ARBA00023157"/>
    </source>
</evidence>
<name>A0A443SDX3_9ACAR</name>
<dbReference type="GO" id="GO:0046331">
    <property type="term" value="P:lateral inhibition"/>
    <property type="evidence" value="ECO:0007669"/>
    <property type="project" value="UniProtKB-ARBA"/>
</dbReference>
<dbReference type="EMBL" id="NCKV01003444">
    <property type="protein sequence ID" value="RWS25715.1"/>
    <property type="molecule type" value="Genomic_DNA"/>
</dbReference>
<dbReference type="GO" id="GO:0048018">
    <property type="term" value="F:receptor ligand activity"/>
    <property type="evidence" value="ECO:0007669"/>
    <property type="project" value="UniProtKB-ARBA"/>
</dbReference>
<dbReference type="Gene3D" id="2.60.40.3510">
    <property type="match status" value="1"/>
</dbReference>
<dbReference type="GO" id="GO:0016020">
    <property type="term" value="C:membrane"/>
    <property type="evidence" value="ECO:0007669"/>
    <property type="project" value="UniProtKB-SubCell"/>
</dbReference>
<keyword evidence="9" id="KW-1185">Reference proteome</keyword>
<feature type="disulfide bond" evidence="5">
    <location>
        <begin position="85"/>
        <end position="94"/>
    </location>
</feature>
<evidence type="ECO:0000256" key="2">
    <source>
        <dbReference type="ARBA" id="ARBA00022536"/>
    </source>
</evidence>
<proteinExistence type="predicted"/>
<keyword evidence="2 6" id="KW-0245">EGF-like domain</keyword>
<comment type="subcellular location">
    <subcellularLocation>
        <location evidence="6">Membrane</location>
        <topology evidence="6">Single-pass type I membrane protein</topology>
    </subcellularLocation>
</comment>
<dbReference type="InterPro" id="IPR001774">
    <property type="entry name" value="DSL"/>
</dbReference>
<dbReference type="SMART" id="SM00051">
    <property type="entry name" value="DSL"/>
    <property type="match status" value="1"/>
</dbReference>
<keyword evidence="6" id="KW-0472">Membrane</keyword>
<evidence type="ECO:0000259" key="7">
    <source>
        <dbReference type="PROSITE" id="PS51051"/>
    </source>
</evidence>
<feature type="disulfide bond" evidence="5">
    <location>
        <begin position="65"/>
        <end position="77"/>
    </location>
</feature>
<sequence>MIVNLKITGHSNANQMITKIATQTWLNVNQQWTRNVSNADGKSLTFAYRVVCEENYYGENCETLCKPRDDQFGHFTCLSNGEKRCLQGWTGSYCDKDNVIDGERCQSLLASLLITCTRLNVR</sequence>
<reference evidence="8 9" key="1">
    <citation type="journal article" date="2018" name="Gigascience">
        <title>Genomes of trombidid mites reveal novel predicted allergens and laterally-transferred genes associated with secondary metabolism.</title>
        <authorList>
            <person name="Dong X."/>
            <person name="Chaisiri K."/>
            <person name="Xia D."/>
            <person name="Armstrong S.D."/>
            <person name="Fang Y."/>
            <person name="Donnelly M.J."/>
            <person name="Kadowaki T."/>
            <person name="McGarry J.W."/>
            <person name="Darby A.C."/>
            <person name="Makepeace B.L."/>
        </authorList>
    </citation>
    <scope>NUCLEOTIDE SEQUENCE [LARGE SCALE GENOMIC DNA]</scope>
    <source>
        <strain evidence="8">UoL-UT</strain>
    </source>
</reference>
<organism evidence="8 9">
    <name type="scientific">Leptotrombidium deliense</name>
    <dbReference type="NCBI Taxonomy" id="299467"/>
    <lineage>
        <taxon>Eukaryota</taxon>
        <taxon>Metazoa</taxon>
        <taxon>Ecdysozoa</taxon>
        <taxon>Arthropoda</taxon>
        <taxon>Chelicerata</taxon>
        <taxon>Arachnida</taxon>
        <taxon>Acari</taxon>
        <taxon>Acariformes</taxon>
        <taxon>Trombidiformes</taxon>
        <taxon>Prostigmata</taxon>
        <taxon>Anystina</taxon>
        <taxon>Parasitengona</taxon>
        <taxon>Trombiculoidea</taxon>
        <taxon>Trombiculidae</taxon>
        <taxon>Leptotrombidium</taxon>
    </lineage>
</organism>
<comment type="caution">
    <text evidence="8">The sequence shown here is derived from an EMBL/GenBank/DDBJ whole genome shotgun (WGS) entry which is preliminary data.</text>
</comment>
<dbReference type="GO" id="GO:0009952">
    <property type="term" value="P:anterior/posterior pattern specification"/>
    <property type="evidence" value="ECO:0007669"/>
    <property type="project" value="UniProtKB-ARBA"/>
</dbReference>
<dbReference type="VEuPathDB" id="VectorBase:LDEU006325"/>
<dbReference type="STRING" id="299467.A0A443SDX3"/>
<evidence type="ECO:0000256" key="1">
    <source>
        <dbReference type="ARBA" id="ARBA00022473"/>
    </source>
</evidence>
<evidence type="ECO:0000256" key="3">
    <source>
        <dbReference type="ARBA" id="ARBA00022737"/>
    </source>
</evidence>
<dbReference type="GO" id="GO:0007166">
    <property type="term" value="P:cell surface receptor signaling pathway"/>
    <property type="evidence" value="ECO:0007669"/>
    <property type="project" value="UniProtKB-ARBA"/>
</dbReference>
<evidence type="ECO:0000256" key="6">
    <source>
        <dbReference type="RuleBase" id="RU280815"/>
    </source>
</evidence>
<evidence type="ECO:0000313" key="9">
    <source>
        <dbReference type="Proteomes" id="UP000288716"/>
    </source>
</evidence>
<feature type="domain" description="DSL" evidence="7">
    <location>
        <begin position="50"/>
        <end position="94"/>
    </location>
</feature>
<dbReference type="Pfam" id="PF01414">
    <property type="entry name" value="DSL"/>
    <property type="match status" value="1"/>
</dbReference>
<evidence type="ECO:0000313" key="8">
    <source>
        <dbReference type="EMBL" id="RWS25715.1"/>
    </source>
</evidence>
<keyword evidence="6" id="KW-1133">Transmembrane helix</keyword>
<keyword evidence="1 6" id="KW-0217">Developmental protein</keyword>
<dbReference type="Proteomes" id="UP000288716">
    <property type="component" value="Unassembled WGS sequence"/>
</dbReference>
<keyword evidence="6" id="KW-0812">Transmembrane</keyword>
<evidence type="ECO:0000256" key="5">
    <source>
        <dbReference type="PROSITE-ProRule" id="PRU00377"/>
    </source>
</evidence>
<feature type="non-terminal residue" evidence="8">
    <location>
        <position position="122"/>
    </location>
</feature>